<dbReference type="EMBL" id="JASPKY010000443">
    <property type="protein sequence ID" value="KAK9696752.1"/>
    <property type="molecule type" value="Genomic_DNA"/>
</dbReference>
<gene>
    <name evidence="1" type="ORF">QE152_g31365</name>
</gene>
<name>A0AAW1J1T0_POPJA</name>
<sequence length="189" mass="22416">MQILMGEAPWDLECERKAYTYMLKKGVRMGENDWMITDDVEGRTLKECLEYVREQMVRKWQERWDSSEKGRVTYGYIKNVKFVSENKWFSFGLNAGLLLIGHGSMNGWLYDRGLNDSARCRCGAEREDWLHVLTECDRYEDLRDLERMGIRLNADGSVNVEGVMNEREYKYFRDFSEAAFGRRRMENVV</sequence>
<evidence type="ECO:0000313" key="2">
    <source>
        <dbReference type="Proteomes" id="UP001458880"/>
    </source>
</evidence>
<comment type="caution">
    <text evidence="1">The sequence shown here is derived from an EMBL/GenBank/DDBJ whole genome shotgun (WGS) entry which is preliminary data.</text>
</comment>
<dbReference type="Proteomes" id="UP001458880">
    <property type="component" value="Unassembled WGS sequence"/>
</dbReference>
<dbReference type="AlphaFoldDB" id="A0AAW1J1T0"/>
<organism evidence="1 2">
    <name type="scientific">Popillia japonica</name>
    <name type="common">Japanese beetle</name>
    <dbReference type="NCBI Taxonomy" id="7064"/>
    <lineage>
        <taxon>Eukaryota</taxon>
        <taxon>Metazoa</taxon>
        <taxon>Ecdysozoa</taxon>
        <taxon>Arthropoda</taxon>
        <taxon>Hexapoda</taxon>
        <taxon>Insecta</taxon>
        <taxon>Pterygota</taxon>
        <taxon>Neoptera</taxon>
        <taxon>Endopterygota</taxon>
        <taxon>Coleoptera</taxon>
        <taxon>Polyphaga</taxon>
        <taxon>Scarabaeiformia</taxon>
        <taxon>Scarabaeidae</taxon>
        <taxon>Rutelinae</taxon>
        <taxon>Popillia</taxon>
    </lineage>
</organism>
<proteinExistence type="predicted"/>
<evidence type="ECO:0000313" key="1">
    <source>
        <dbReference type="EMBL" id="KAK9696752.1"/>
    </source>
</evidence>
<reference evidence="1 2" key="1">
    <citation type="journal article" date="2024" name="BMC Genomics">
        <title>De novo assembly and annotation of Popillia japonica's genome with initial clues to its potential as an invasive pest.</title>
        <authorList>
            <person name="Cucini C."/>
            <person name="Boschi S."/>
            <person name="Funari R."/>
            <person name="Cardaioli E."/>
            <person name="Iannotti N."/>
            <person name="Marturano G."/>
            <person name="Paoli F."/>
            <person name="Bruttini M."/>
            <person name="Carapelli A."/>
            <person name="Frati F."/>
            <person name="Nardi F."/>
        </authorList>
    </citation>
    <scope>NUCLEOTIDE SEQUENCE [LARGE SCALE GENOMIC DNA]</scope>
    <source>
        <strain evidence="1">DMR45628</strain>
    </source>
</reference>
<protein>
    <recommendedName>
        <fullName evidence="3">Reverse transcriptase</fullName>
    </recommendedName>
</protein>
<accession>A0AAW1J1T0</accession>
<evidence type="ECO:0008006" key="3">
    <source>
        <dbReference type="Google" id="ProtNLM"/>
    </source>
</evidence>
<keyword evidence="2" id="KW-1185">Reference proteome</keyword>